<dbReference type="PANTHER" id="PTHR13420">
    <property type="entry name" value="UPF0235 PROTEIN C15ORF40"/>
    <property type="match status" value="1"/>
</dbReference>
<dbReference type="EMBL" id="JYNE01000028">
    <property type="protein sequence ID" value="KNH00693.1"/>
    <property type="molecule type" value="Genomic_DNA"/>
</dbReference>
<comment type="caution">
    <text evidence="2">The sequence shown here is derived from an EMBL/GenBank/DDBJ whole genome shotgun (WGS) entry which is preliminary data.</text>
</comment>
<accession>A0A0L1K9S9</accession>
<protein>
    <submittedName>
        <fullName evidence="2">Uncharacterized protein</fullName>
    </submittedName>
</protein>
<dbReference type="Pfam" id="PF02594">
    <property type="entry name" value="DUF167"/>
    <property type="match status" value="1"/>
</dbReference>
<proteinExistence type="inferred from homology"/>
<dbReference type="SMART" id="SM01152">
    <property type="entry name" value="DUF167"/>
    <property type="match status" value="1"/>
</dbReference>
<evidence type="ECO:0000256" key="1">
    <source>
        <dbReference type="ARBA" id="ARBA00010364"/>
    </source>
</evidence>
<dbReference type="STRING" id="1306953.J121_1307"/>
<organism evidence="2 3">
    <name type="scientific">Qipengyuania citrea LAMA 915</name>
    <dbReference type="NCBI Taxonomy" id="1306953"/>
    <lineage>
        <taxon>Bacteria</taxon>
        <taxon>Pseudomonadati</taxon>
        <taxon>Pseudomonadota</taxon>
        <taxon>Alphaproteobacteria</taxon>
        <taxon>Sphingomonadales</taxon>
        <taxon>Erythrobacteraceae</taxon>
        <taxon>Qipengyuania</taxon>
    </lineage>
</organism>
<dbReference type="Gene3D" id="3.30.1200.10">
    <property type="entry name" value="YggU-like"/>
    <property type="match status" value="1"/>
</dbReference>
<dbReference type="NCBIfam" id="TIGR00251">
    <property type="entry name" value="DUF167 family protein"/>
    <property type="match status" value="1"/>
</dbReference>
<dbReference type="Proteomes" id="UP000037446">
    <property type="component" value="Unassembled WGS sequence"/>
</dbReference>
<dbReference type="PANTHER" id="PTHR13420:SF7">
    <property type="entry name" value="UPF0235 PROTEIN C15ORF40"/>
    <property type="match status" value="1"/>
</dbReference>
<dbReference type="RefSeq" id="WP_050601458.1">
    <property type="nucleotide sequence ID" value="NZ_JYNE01000028.1"/>
</dbReference>
<evidence type="ECO:0000313" key="2">
    <source>
        <dbReference type="EMBL" id="KNH00693.1"/>
    </source>
</evidence>
<reference evidence="2" key="1">
    <citation type="submission" date="2015-02" db="EMBL/GenBank/DDBJ databases">
        <authorList>
            <person name="Chooi Y.-H."/>
        </authorList>
    </citation>
    <scope>NUCLEOTIDE SEQUENCE [LARGE SCALE GENOMIC DNA]</scope>
    <source>
        <strain evidence="2">LAMA 915</strain>
    </source>
</reference>
<dbReference type="InterPro" id="IPR036591">
    <property type="entry name" value="YggU-like_sf"/>
</dbReference>
<dbReference type="AlphaFoldDB" id="A0A0L1K9S9"/>
<name>A0A0L1K9S9_9SPHN</name>
<sequence length="92" mass="9599">MPRPSADLPDRAALASRISAGEISLRVTPGARSESIRLESDHVAVKVRARPENGAANAATEKLVARALGVATSRCRIVRGATSRAKVLSVSP</sequence>
<dbReference type="InterPro" id="IPR003746">
    <property type="entry name" value="DUF167"/>
</dbReference>
<evidence type="ECO:0000313" key="3">
    <source>
        <dbReference type="Proteomes" id="UP000037446"/>
    </source>
</evidence>
<dbReference type="GO" id="GO:0005737">
    <property type="term" value="C:cytoplasm"/>
    <property type="evidence" value="ECO:0007669"/>
    <property type="project" value="TreeGrafter"/>
</dbReference>
<comment type="similarity">
    <text evidence="1">Belongs to the UPF0235 family.</text>
</comment>
<dbReference type="SUPFAM" id="SSF69786">
    <property type="entry name" value="YggU-like"/>
    <property type="match status" value="1"/>
</dbReference>
<gene>
    <name evidence="2" type="ORF">J121_1307</name>
</gene>